<protein>
    <submittedName>
        <fullName evidence="1">Uncharacterized protein</fullName>
    </submittedName>
</protein>
<reference evidence="1 2" key="1">
    <citation type="journal article" date="2013" name="Genome Announc.">
        <title>Draft genome sequence of MKD8, a conjugal recipient Mycobacterium smegmatis strain.</title>
        <authorList>
            <person name="Gray T.A."/>
            <person name="Palumbo M.J."/>
            <person name="Derbyshire K.M."/>
        </authorList>
    </citation>
    <scope>NUCLEOTIDE SEQUENCE [LARGE SCALE GENOMIC DNA]</scope>
    <source>
        <strain evidence="1 2">MKD8</strain>
    </source>
</reference>
<dbReference type="EMBL" id="CP027541">
    <property type="protein sequence ID" value="AWT53228.1"/>
    <property type="molecule type" value="Genomic_DNA"/>
</dbReference>
<organism evidence="1 2">
    <name type="scientific">Mycolicibacterium smegmatis (strain MKD8)</name>
    <name type="common">Mycobacterium smegmatis</name>
    <dbReference type="NCBI Taxonomy" id="1214915"/>
    <lineage>
        <taxon>Bacteria</taxon>
        <taxon>Bacillati</taxon>
        <taxon>Actinomycetota</taxon>
        <taxon>Actinomycetes</taxon>
        <taxon>Mycobacteriales</taxon>
        <taxon>Mycobacteriaceae</taxon>
        <taxon>Mycolicibacterium</taxon>
    </lineage>
</organism>
<proteinExistence type="predicted"/>
<name>A0A2U9PNG3_MYCSE</name>
<dbReference type="AlphaFoldDB" id="A0A2U9PNG3"/>
<evidence type="ECO:0000313" key="1">
    <source>
        <dbReference type="EMBL" id="AWT53228.1"/>
    </source>
</evidence>
<gene>
    <name evidence="1" type="ORF">D806_022470</name>
</gene>
<dbReference type="Proteomes" id="UP000011200">
    <property type="component" value="Chromosome"/>
</dbReference>
<evidence type="ECO:0000313" key="2">
    <source>
        <dbReference type="Proteomes" id="UP000011200"/>
    </source>
</evidence>
<sequence>MIAVCECQRPFPHGLPRTEVRAEGSADVAHTVETVVVAERGHFAVDIVVVFADGVVRKRIDTYRTRGRAELAASLIKRAAERDPRGPFIQ</sequence>
<reference evidence="2" key="2">
    <citation type="submission" date="2018-03" db="EMBL/GenBank/DDBJ databases">
        <authorList>
            <person name="Derbyshire K."/>
            <person name="Gray T.A."/>
            <person name="Champion M."/>
        </authorList>
    </citation>
    <scope>NUCLEOTIDE SEQUENCE [LARGE SCALE GENOMIC DNA]</scope>
    <source>
        <strain evidence="2">MKD8</strain>
    </source>
</reference>
<accession>A0A2U9PNG3</accession>